<dbReference type="Proteomes" id="UP000711407">
    <property type="component" value="Unassembled WGS sequence"/>
</dbReference>
<reference evidence="1" key="2">
    <citation type="submission" date="2021-09" db="EMBL/GenBank/DDBJ databases">
        <authorList>
            <person name="Gilroy R."/>
        </authorList>
    </citation>
    <scope>NUCLEOTIDE SEQUENCE</scope>
    <source>
        <strain evidence="1">4100</strain>
    </source>
</reference>
<keyword evidence="1" id="KW-0255">Endonuclease</keyword>
<protein>
    <submittedName>
        <fullName evidence="1">HNH endonuclease</fullName>
    </submittedName>
</protein>
<gene>
    <name evidence="1" type="ORF">K8V47_05610</name>
</gene>
<evidence type="ECO:0000313" key="2">
    <source>
        <dbReference type="Proteomes" id="UP000711407"/>
    </source>
</evidence>
<accession>A0A4Q0U7L8</accession>
<reference evidence="1" key="1">
    <citation type="journal article" date="2021" name="PeerJ">
        <title>Extensive microbial diversity within the chicken gut microbiome revealed by metagenomics and culture.</title>
        <authorList>
            <person name="Gilroy R."/>
            <person name="Ravi A."/>
            <person name="Getino M."/>
            <person name="Pursley I."/>
            <person name="Horton D.L."/>
            <person name="Alikhan N.F."/>
            <person name="Baker D."/>
            <person name="Gharbi K."/>
            <person name="Hall N."/>
            <person name="Watson M."/>
            <person name="Adriaenssens E.M."/>
            <person name="Foster-Nyarko E."/>
            <person name="Jarju S."/>
            <person name="Secka A."/>
            <person name="Antonio M."/>
            <person name="Oren A."/>
            <person name="Chaudhuri R.R."/>
            <person name="La Ragione R."/>
            <person name="Hildebrand F."/>
            <person name="Pallen M.J."/>
        </authorList>
    </citation>
    <scope>NUCLEOTIDE SEQUENCE</scope>
    <source>
        <strain evidence="1">4100</strain>
    </source>
</reference>
<dbReference type="GO" id="GO:0004519">
    <property type="term" value="F:endonuclease activity"/>
    <property type="evidence" value="ECO:0007669"/>
    <property type="project" value="UniProtKB-KW"/>
</dbReference>
<dbReference type="Pfam" id="PF13391">
    <property type="entry name" value="HNH_2"/>
    <property type="match status" value="1"/>
</dbReference>
<dbReference type="InterPro" id="IPR003615">
    <property type="entry name" value="HNH_nuc"/>
</dbReference>
<organism evidence="1 2">
    <name type="scientific">Candidatus Amulumruptor caecigallinarius</name>
    <dbReference type="NCBI Taxonomy" id="2109911"/>
    <lineage>
        <taxon>Bacteria</taxon>
        <taxon>Pseudomonadati</taxon>
        <taxon>Bacteroidota</taxon>
        <taxon>Bacteroidia</taxon>
        <taxon>Bacteroidales</taxon>
        <taxon>Muribaculaceae</taxon>
        <taxon>Candidatus Amulumruptor</taxon>
    </lineage>
</organism>
<sequence length="254" mass="28807">MAEQRRNWTREETIVALNMFCTIPFNECSKNHPLIREVAALIGRSPSALNMKVGNFGRLDPTLAARGITGLTNGSALDEVIWEEFYGDFDQLALQSEQILSKLRSSTVPVEQDFPIGEEYEYTAKQRINQDFFRRMVLSSYNNKCCITGISNRKLIEACHIVDWTADKKNRTNPHNGLALTPTLHQAYDSHLLAITPDLQVVISDSFLGDKNMTRNTRDFFKAIDGTTIAMPDRFAPSKELLDIHYQSFVQSNI</sequence>
<name>A0A4Q0U7L8_9BACT</name>
<comment type="caution">
    <text evidence="1">The sequence shown here is derived from an EMBL/GenBank/DDBJ whole genome shotgun (WGS) entry which is preliminary data.</text>
</comment>
<evidence type="ECO:0000313" key="1">
    <source>
        <dbReference type="EMBL" id="HJE39218.1"/>
    </source>
</evidence>
<dbReference type="AlphaFoldDB" id="A0A4Q0U7L8"/>
<proteinExistence type="predicted"/>
<keyword evidence="1" id="KW-0540">Nuclease</keyword>
<keyword evidence="1" id="KW-0378">Hydrolase</keyword>
<dbReference type="EMBL" id="DYXT01000028">
    <property type="protein sequence ID" value="HJE39218.1"/>
    <property type="molecule type" value="Genomic_DNA"/>
</dbReference>